<sequence length="92" mass="10902">MKKLLTIFFLMPFLLAAAEQSVLIQKSEQFVEYFNKSDSKSVHEMFSVEMKEAIPLTQLEKILSQFSRQYGVITEKEFVRYENTYGIFKIEF</sequence>
<protein>
    <recommendedName>
        <fullName evidence="1">DUF3887 domain-containing protein</fullName>
    </recommendedName>
</protein>
<name>A0A383A748_9ZZZZ</name>
<dbReference type="InterPro" id="IPR024981">
    <property type="entry name" value="DUF3887"/>
</dbReference>
<dbReference type="Gene3D" id="3.10.450.590">
    <property type="match status" value="1"/>
</dbReference>
<feature type="non-terminal residue" evidence="2">
    <location>
        <position position="92"/>
    </location>
</feature>
<dbReference type="Pfam" id="PF13026">
    <property type="entry name" value="DUF3887"/>
    <property type="match status" value="1"/>
</dbReference>
<dbReference type="AlphaFoldDB" id="A0A383A748"/>
<evidence type="ECO:0000259" key="1">
    <source>
        <dbReference type="Pfam" id="PF13026"/>
    </source>
</evidence>
<proteinExistence type="predicted"/>
<evidence type="ECO:0000313" key="2">
    <source>
        <dbReference type="EMBL" id="SVE03441.1"/>
    </source>
</evidence>
<feature type="domain" description="DUF3887" evidence="1">
    <location>
        <begin position="27"/>
        <end position="86"/>
    </location>
</feature>
<reference evidence="2" key="1">
    <citation type="submission" date="2018-05" db="EMBL/GenBank/DDBJ databases">
        <authorList>
            <person name="Lanie J.A."/>
            <person name="Ng W.-L."/>
            <person name="Kazmierczak K.M."/>
            <person name="Andrzejewski T.M."/>
            <person name="Davidsen T.M."/>
            <person name="Wayne K.J."/>
            <person name="Tettelin H."/>
            <person name="Glass J.I."/>
            <person name="Rusch D."/>
            <person name="Podicherti R."/>
            <person name="Tsui H.-C.T."/>
            <person name="Winkler M.E."/>
        </authorList>
    </citation>
    <scope>NUCLEOTIDE SEQUENCE</scope>
</reference>
<organism evidence="2">
    <name type="scientific">marine metagenome</name>
    <dbReference type="NCBI Taxonomy" id="408172"/>
    <lineage>
        <taxon>unclassified sequences</taxon>
        <taxon>metagenomes</taxon>
        <taxon>ecological metagenomes</taxon>
    </lineage>
</organism>
<accession>A0A383A748</accession>
<dbReference type="EMBL" id="UINC01189657">
    <property type="protein sequence ID" value="SVE03441.1"/>
    <property type="molecule type" value="Genomic_DNA"/>
</dbReference>
<gene>
    <name evidence="2" type="ORF">METZ01_LOCUS456295</name>
</gene>